<name>A0AAD9ITP4_9ANNE</name>
<reference evidence="3" key="1">
    <citation type="journal article" date="2023" name="Mol. Biol. Evol.">
        <title>Third-Generation Sequencing Reveals the Adaptive Role of the Epigenome in Three Deep-Sea Polychaetes.</title>
        <authorList>
            <person name="Perez M."/>
            <person name="Aroh O."/>
            <person name="Sun Y."/>
            <person name="Lan Y."/>
            <person name="Juniper S.K."/>
            <person name="Young C.R."/>
            <person name="Angers B."/>
            <person name="Qian P.Y."/>
        </authorList>
    </citation>
    <scope>NUCLEOTIDE SEQUENCE</scope>
    <source>
        <strain evidence="3">P08H-3</strain>
    </source>
</reference>
<dbReference type="Proteomes" id="UP001208570">
    <property type="component" value="Unassembled WGS sequence"/>
</dbReference>
<comment type="caution">
    <text evidence="3">The sequence shown here is derived from an EMBL/GenBank/DDBJ whole genome shotgun (WGS) entry which is preliminary data.</text>
</comment>
<feature type="compositionally biased region" description="Polar residues" evidence="1">
    <location>
        <begin position="67"/>
        <end position="77"/>
    </location>
</feature>
<keyword evidence="2" id="KW-1133">Transmembrane helix</keyword>
<sequence length="193" mass="21003">MDTSTKSWKDESCTTGLRNFICETYTPPTTTTTTTTAATTGSTATPGNKTTPPTGRPIYTTTRTRISGETTVATAGNDTRPGSAGASTDNGSGLSILEIVLIVMCILLLILIIVLIILVFYFKKRNNRRNKIGYDIRTEASVPNNEAMREEVYLPSEEVDDKSLGSQTDLIKQNGLISNRRPLPNIKINGDVR</sequence>
<dbReference type="EMBL" id="JAODUP010001254">
    <property type="protein sequence ID" value="KAK2140772.1"/>
    <property type="molecule type" value="Genomic_DNA"/>
</dbReference>
<keyword evidence="2" id="KW-0472">Membrane</keyword>
<proteinExistence type="predicted"/>
<evidence type="ECO:0000256" key="1">
    <source>
        <dbReference type="SAM" id="MobiDB-lite"/>
    </source>
</evidence>
<organism evidence="3 4">
    <name type="scientific">Paralvinella palmiformis</name>
    <dbReference type="NCBI Taxonomy" id="53620"/>
    <lineage>
        <taxon>Eukaryota</taxon>
        <taxon>Metazoa</taxon>
        <taxon>Spiralia</taxon>
        <taxon>Lophotrochozoa</taxon>
        <taxon>Annelida</taxon>
        <taxon>Polychaeta</taxon>
        <taxon>Sedentaria</taxon>
        <taxon>Canalipalpata</taxon>
        <taxon>Terebellida</taxon>
        <taxon>Terebelliformia</taxon>
        <taxon>Alvinellidae</taxon>
        <taxon>Paralvinella</taxon>
    </lineage>
</organism>
<gene>
    <name evidence="3" type="ORF">LSH36_1254g00048</name>
</gene>
<feature type="compositionally biased region" description="Low complexity" evidence="1">
    <location>
        <begin position="30"/>
        <end position="46"/>
    </location>
</feature>
<feature type="transmembrane region" description="Helical" evidence="2">
    <location>
        <begin position="99"/>
        <end position="122"/>
    </location>
</feature>
<keyword evidence="4" id="KW-1185">Reference proteome</keyword>
<evidence type="ECO:0000256" key="2">
    <source>
        <dbReference type="SAM" id="Phobius"/>
    </source>
</evidence>
<accession>A0AAD9ITP4</accession>
<feature type="region of interest" description="Disordered" evidence="1">
    <location>
        <begin position="30"/>
        <end position="89"/>
    </location>
</feature>
<dbReference type="AlphaFoldDB" id="A0AAD9ITP4"/>
<protein>
    <submittedName>
        <fullName evidence="3">Uncharacterized protein</fullName>
    </submittedName>
</protein>
<evidence type="ECO:0000313" key="3">
    <source>
        <dbReference type="EMBL" id="KAK2140772.1"/>
    </source>
</evidence>
<evidence type="ECO:0000313" key="4">
    <source>
        <dbReference type="Proteomes" id="UP001208570"/>
    </source>
</evidence>
<keyword evidence="2" id="KW-0812">Transmembrane</keyword>